<name>A0AAE1YIA9_9LAMI</name>
<dbReference type="EMBL" id="JACGWO010000003">
    <property type="protein sequence ID" value="KAK4430800.1"/>
    <property type="molecule type" value="Genomic_DNA"/>
</dbReference>
<feature type="region of interest" description="Disordered" evidence="1">
    <location>
        <begin position="21"/>
        <end position="46"/>
    </location>
</feature>
<proteinExistence type="predicted"/>
<sequence length="113" mass="12414">MGPAADKSSLLDCSLPKICQETPSTMQRSQRNRAPVSTAERASPHSASLIRAKKIIRHAKHLPSNPCTRTSNILEDSSIEVGFNSPRRSGTPPHLGQATFIRVTHYRIVKVSE</sequence>
<reference evidence="2" key="2">
    <citation type="journal article" date="2024" name="Plant">
        <title>Genomic evolution and insights into agronomic trait innovations of Sesamum species.</title>
        <authorList>
            <person name="Miao H."/>
            <person name="Wang L."/>
            <person name="Qu L."/>
            <person name="Liu H."/>
            <person name="Sun Y."/>
            <person name="Le M."/>
            <person name="Wang Q."/>
            <person name="Wei S."/>
            <person name="Zheng Y."/>
            <person name="Lin W."/>
            <person name="Duan Y."/>
            <person name="Cao H."/>
            <person name="Xiong S."/>
            <person name="Wang X."/>
            <person name="Wei L."/>
            <person name="Li C."/>
            <person name="Ma Q."/>
            <person name="Ju M."/>
            <person name="Zhao R."/>
            <person name="Li G."/>
            <person name="Mu C."/>
            <person name="Tian Q."/>
            <person name="Mei H."/>
            <person name="Zhang T."/>
            <person name="Gao T."/>
            <person name="Zhang H."/>
        </authorList>
    </citation>
    <scope>NUCLEOTIDE SEQUENCE</scope>
    <source>
        <strain evidence="2">3651</strain>
    </source>
</reference>
<organism evidence="2 3">
    <name type="scientific">Sesamum alatum</name>
    <dbReference type="NCBI Taxonomy" id="300844"/>
    <lineage>
        <taxon>Eukaryota</taxon>
        <taxon>Viridiplantae</taxon>
        <taxon>Streptophyta</taxon>
        <taxon>Embryophyta</taxon>
        <taxon>Tracheophyta</taxon>
        <taxon>Spermatophyta</taxon>
        <taxon>Magnoliopsida</taxon>
        <taxon>eudicotyledons</taxon>
        <taxon>Gunneridae</taxon>
        <taxon>Pentapetalae</taxon>
        <taxon>asterids</taxon>
        <taxon>lamiids</taxon>
        <taxon>Lamiales</taxon>
        <taxon>Pedaliaceae</taxon>
        <taxon>Sesamum</taxon>
    </lineage>
</organism>
<reference evidence="2" key="1">
    <citation type="submission" date="2020-06" db="EMBL/GenBank/DDBJ databases">
        <authorList>
            <person name="Li T."/>
            <person name="Hu X."/>
            <person name="Zhang T."/>
            <person name="Song X."/>
            <person name="Zhang H."/>
            <person name="Dai N."/>
            <person name="Sheng W."/>
            <person name="Hou X."/>
            <person name="Wei L."/>
        </authorList>
    </citation>
    <scope>NUCLEOTIDE SEQUENCE</scope>
    <source>
        <strain evidence="2">3651</strain>
        <tissue evidence="2">Leaf</tissue>
    </source>
</reference>
<accession>A0AAE1YIA9</accession>
<evidence type="ECO:0000313" key="2">
    <source>
        <dbReference type="EMBL" id="KAK4430800.1"/>
    </source>
</evidence>
<keyword evidence="3" id="KW-1185">Reference proteome</keyword>
<comment type="caution">
    <text evidence="2">The sequence shown here is derived from an EMBL/GenBank/DDBJ whole genome shotgun (WGS) entry which is preliminary data.</text>
</comment>
<gene>
    <name evidence="2" type="ORF">Salat_0841700</name>
</gene>
<protein>
    <submittedName>
        <fullName evidence="2">Uncharacterized protein</fullName>
    </submittedName>
</protein>
<dbReference type="AlphaFoldDB" id="A0AAE1YIA9"/>
<evidence type="ECO:0000256" key="1">
    <source>
        <dbReference type="SAM" id="MobiDB-lite"/>
    </source>
</evidence>
<evidence type="ECO:0000313" key="3">
    <source>
        <dbReference type="Proteomes" id="UP001293254"/>
    </source>
</evidence>
<dbReference type="Proteomes" id="UP001293254">
    <property type="component" value="Unassembled WGS sequence"/>
</dbReference>